<name>A0A261RNP5_9BORD</name>
<evidence type="ECO:0000313" key="1">
    <source>
        <dbReference type="EMBL" id="OZI26688.1"/>
    </source>
</evidence>
<dbReference type="AlphaFoldDB" id="A0A261RNP5"/>
<evidence type="ECO:0000313" key="2">
    <source>
        <dbReference type="Proteomes" id="UP000216857"/>
    </source>
</evidence>
<dbReference type="RefSeq" id="WP_094845781.1">
    <property type="nucleotide sequence ID" value="NZ_NEVJ01000001.1"/>
</dbReference>
<comment type="caution">
    <text evidence="1">The sequence shown here is derived from an EMBL/GenBank/DDBJ whole genome shotgun (WGS) entry which is preliminary data.</text>
</comment>
<protein>
    <submittedName>
        <fullName evidence="1">Uncharacterized protein</fullName>
    </submittedName>
</protein>
<sequence>MHQPKSIEIDRYEEAVSKLAQLEALLTAATGLGFSHFMAMRQDLQDSFLMLALDLAHQAADQLSC</sequence>
<accession>A0A261RNP5</accession>
<dbReference type="EMBL" id="NEVJ01000001">
    <property type="protein sequence ID" value="OZI26688.1"/>
    <property type="molecule type" value="Genomic_DNA"/>
</dbReference>
<dbReference type="Proteomes" id="UP000216857">
    <property type="component" value="Unassembled WGS sequence"/>
</dbReference>
<reference evidence="1" key="1">
    <citation type="submission" date="2017-05" db="EMBL/GenBank/DDBJ databases">
        <title>Complete and WGS of Bordetella genogroups.</title>
        <authorList>
            <person name="Spilker T."/>
            <person name="Lipuma J."/>
        </authorList>
    </citation>
    <scope>NUCLEOTIDE SEQUENCE</scope>
    <source>
        <strain evidence="1">AU21707</strain>
    </source>
</reference>
<organism evidence="1 2">
    <name type="scientific">Bordetella genomosp. 9</name>
    <dbReference type="NCBI Taxonomy" id="1416803"/>
    <lineage>
        <taxon>Bacteria</taxon>
        <taxon>Pseudomonadati</taxon>
        <taxon>Pseudomonadota</taxon>
        <taxon>Betaproteobacteria</taxon>
        <taxon>Burkholderiales</taxon>
        <taxon>Alcaligenaceae</taxon>
        <taxon>Bordetella</taxon>
    </lineage>
</organism>
<keyword evidence="2" id="KW-1185">Reference proteome</keyword>
<proteinExistence type="predicted"/>
<gene>
    <name evidence="1" type="ORF">CAL26_05035</name>
</gene>